<dbReference type="InterPro" id="IPR003709">
    <property type="entry name" value="VanY-like_core_dom"/>
</dbReference>
<dbReference type="InterPro" id="IPR052179">
    <property type="entry name" value="DD-CPase-like"/>
</dbReference>
<dbReference type="SUPFAM" id="SSF47090">
    <property type="entry name" value="PGBD-like"/>
    <property type="match status" value="1"/>
</dbReference>
<evidence type="ECO:0000259" key="1">
    <source>
        <dbReference type="Pfam" id="PF01471"/>
    </source>
</evidence>
<protein>
    <submittedName>
        <fullName evidence="3">N-acetylmuramoyl-L-alanine amidase CwlH</fullName>
        <ecNumber evidence="3">3.5.1.28</ecNumber>
    </submittedName>
</protein>
<name>A0ABX2D7A1_9CYAN</name>
<keyword evidence="3" id="KW-0378">Hydrolase</keyword>
<sequence>MTNSSDILFNQPVIIEACEEFVQRDMLELRGSFPGLLQDAPMSSTAVVNGLSQQLIYQLQLMMPDAFVSFDDLNVDLLDAAFPYVQTSAKEALQKAIQDRGQTMEVNSAYRTIAQQMLLYNDRFNNSNPVAPPGTSNHQTGLAIDIEDARGWESYLMQYGWQPLPGDPPHFDYIGDRTIDLRSNSILAFQQLWNQNNPDAKISEDGGFGPQTEDALNRSPAQGFAKAPWDDKPRTLRLAMPRMEGSDVIKLQEGLKKAGVVVGVDGEFGPATDTAVKEFQQKKGLKPDGIVALKTREQMA</sequence>
<feature type="domain" description="Peptidoglycan binding-like" evidence="1">
    <location>
        <begin position="245"/>
        <end position="299"/>
    </location>
</feature>
<dbReference type="RefSeq" id="WP_172193322.1">
    <property type="nucleotide sequence ID" value="NZ_CAWPPK010000165.1"/>
</dbReference>
<organism evidence="3 4">
    <name type="scientific">Microcoleus asticus IPMA8</name>
    <dbReference type="NCBI Taxonomy" id="2563858"/>
    <lineage>
        <taxon>Bacteria</taxon>
        <taxon>Bacillati</taxon>
        <taxon>Cyanobacteriota</taxon>
        <taxon>Cyanophyceae</taxon>
        <taxon>Oscillatoriophycideae</taxon>
        <taxon>Oscillatoriales</taxon>
        <taxon>Microcoleaceae</taxon>
        <taxon>Microcoleus</taxon>
        <taxon>Microcoleus asticus</taxon>
    </lineage>
</organism>
<dbReference type="EMBL" id="SRRZ01000247">
    <property type="protein sequence ID" value="NQE38539.1"/>
    <property type="molecule type" value="Genomic_DNA"/>
</dbReference>
<dbReference type="InterPro" id="IPR036366">
    <property type="entry name" value="PGBDSf"/>
</dbReference>
<dbReference type="PANTHER" id="PTHR34385">
    <property type="entry name" value="D-ALANYL-D-ALANINE CARBOXYPEPTIDASE"/>
    <property type="match status" value="1"/>
</dbReference>
<dbReference type="Proteomes" id="UP000702425">
    <property type="component" value="Unassembled WGS sequence"/>
</dbReference>
<dbReference type="InterPro" id="IPR036365">
    <property type="entry name" value="PGBD-like_sf"/>
</dbReference>
<gene>
    <name evidence="3" type="primary">cwlH</name>
    <name evidence="3" type="ORF">E5S67_06324</name>
</gene>
<dbReference type="PANTHER" id="PTHR34385:SF1">
    <property type="entry name" value="PEPTIDOGLYCAN L-ALANYL-D-GLUTAMATE ENDOPEPTIDASE CWLK"/>
    <property type="match status" value="1"/>
</dbReference>
<dbReference type="EC" id="3.5.1.28" evidence="3"/>
<accession>A0ABX2D7A1</accession>
<evidence type="ECO:0000259" key="2">
    <source>
        <dbReference type="Pfam" id="PF02557"/>
    </source>
</evidence>
<dbReference type="InterPro" id="IPR002477">
    <property type="entry name" value="Peptidoglycan-bd-like"/>
</dbReference>
<dbReference type="Pfam" id="PF01471">
    <property type="entry name" value="PG_binding_1"/>
    <property type="match status" value="1"/>
</dbReference>
<evidence type="ECO:0000313" key="4">
    <source>
        <dbReference type="Proteomes" id="UP000702425"/>
    </source>
</evidence>
<proteinExistence type="predicted"/>
<comment type="caution">
    <text evidence="3">The sequence shown here is derived from an EMBL/GenBank/DDBJ whole genome shotgun (WGS) entry which is preliminary data.</text>
</comment>
<dbReference type="CDD" id="cd14814">
    <property type="entry name" value="Peptidase_M15"/>
    <property type="match status" value="1"/>
</dbReference>
<dbReference type="Gene3D" id="3.30.1380.10">
    <property type="match status" value="1"/>
</dbReference>
<dbReference type="GO" id="GO:0008745">
    <property type="term" value="F:N-acetylmuramoyl-L-alanine amidase activity"/>
    <property type="evidence" value="ECO:0007669"/>
    <property type="project" value="UniProtKB-EC"/>
</dbReference>
<dbReference type="Gene3D" id="1.10.101.10">
    <property type="entry name" value="PGBD-like superfamily/PGBD"/>
    <property type="match status" value="1"/>
</dbReference>
<dbReference type="Pfam" id="PF02557">
    <property type="entry name" value="VanY"/>
    <property type="match status" value="1"/>
</dbReference>
<reference evidence="3 4" key="1">
    <citation type="journal article" date="2020" name="Sci. Rep.">
        <title>A novel cyanobacterial geosmin producer, revising GeoA distribution and dispersion patterns in Bacteria.</title>
        <authorList>
            <person name="Churro C."/>
            <person name="Semedo-Aguiar A.P."/>
            <person name="Silva A.D."/>
            <person name="Pereira-Leal J.B."/>
            <person name="Leite R.B."/>
        </authorList>
    </citation>
    <scope>NUCLEOTIDE SEQUENCE [LARGE SCALE GENOMIC DNA]</scope>
    <source>
        <strain evidence="3 4">IPMA8</strain>
    </source>
</reference>
<evidence type="ECO:0000313" key="3">
    <source>
        <dbReference type="EMBL" id="NQE38539.1"/>
    </source>
</evidence>
<dbReference type="SUPFAM" id="SSF55166">
    <property type="entry name" value="Hedgehog/DD-peptidase"/>
    <property type="match status" value="1"/>
</dbReference>
<feature type="domain" description="D-alanyl-D-alanine carboxypeptidase-like core" evidence="2">
    <location>
        <begin position="89"/>
        <end position="150"/>
    </location>
</feature>
<keyword evidence="4" id="KW-1185">Reference proteome</keyword>
<dbReference type="InterPro" id="IPR009045">
    <property type="entry name" value="Zn_M74/Hedgehog-like"/>
</dbReference>